<feature type="binding site" description="axial binding residue" evidence="6">
    <location>
        <position position="78"/>
    </location>
    <ligand>
        <name>heme c</name>
        <dbReference type="ChEBI" id="CHEBI:61717"/>
        <label>1</label>
    </ligand>
    <ligandPart>
        <name>Fe</name>
        <dbReference type="ChEBI" id="CHEBI:18248"/>
    </ligandPart>
</feature>
<gene>
    <name evidence="9" type="ORF">OMM_06231</name>
</gene>
<feature type="binding site" description="axial binding residue" evidence="6">
    <location>
        <position position="101"/>
    </location>
    <ligand>
        <name>heme c</name>
        <dbReference type="ChEBI" id="CHEBI:61717"/>
        <label>1</label>
    </ligand>
    <ligandPart>
        <name>Fe</name>
        <dbReference type="ChEBI" id="CHEBI:18248"/>
    </ligandPart>
</feature>
<keyword evidence="2 6" id="KW-0349">Heme</keyword>
<dbReference type="AlphaFoldDB" id="A0A1V1PIE3"/>
<keyword evidence="5 6" id="KW-0408">Iron</keyword>
<evidence type="ECO:0000256" key="4">
    <source>
        <dbReference type="ARBA" id="ARBA00022982"/>
    </source>
</evidence>
<name>A0A1V1PIE3_9BACT</name>
<evidence type="ECO:0000256" key="6">
    <source>
        <dbReference type="PIRSR" id="PIRSR602322-1"/>
    </source>
</evidence>
<dbReference type="PRINTS" id="PR00609">
    <property type="entry name" value="CYTOCHROMEC3"/>
</dbReference>
<evidence type="ECO:0000256" key="3">
    <source>
        <dbReference type="ARBA" id="ARBA00022723"/>
    </source>
</evidence>
<keyword evidence="3 6" id="KW-0479">Metal-binding</keyword>
<evidence type="ECO:0000256" key="7">
    <source>
        <dbReference type="SAM" id="MobiDB-lite"/>
    </source>
</evidence>
<evidence type="ECO:0000256" key="2">
    <source>
        <dbReference type="ARBA" id="ARBA00022617"/>
    </source>
</evidence>
<feature type="binding site" description="axial binding residue" evidence="6">
    <location>
        <position position="45"/>
    </location>
    <ligand>
        <name>heme c</name>
        <dbReference type="ChEBI" id="CHEBI:61717"/>
        <label>1</label>
    </ligand>
    <ligandPart>
        <name>Fe</name>
        <dbReference type="ChEBI" id="CHEBI:18248"/>
    </ligandPart>
</feature>
<organism evidence="9 10">
    <name type="scientific">Candidatus Magnetoglobus multicellularis str. Araruama</name>
    <dbReference type="NCBI Taxonomy" id="890399"/>
    <lineage>
        <taxon>Bacteria</taxon>
        <taxon>Pseudomonadati</taxon>
        <taxon>Thermodesulfobacteriota</taxon>
        <taxon>Desulfobacteria</taxon>
        <taxon>Desulfobacterales</taxon>
        <taxon>Desulfobacteraceae</taxon>
        <taxon>Candidatus Magnetoglobus</taxon>
    </lineage>
</organism>
<evidence type="ECO:0000256" key="5">
    <source>
        <dbReference type="ARBA" id="ARBA00023004"/>
    </source>
</evidence>
<dbReference type="GO" id="GO:0020037">
    <property type="term" value="F:heme binding"/>
    <property type="evidence" value="ECO:0007669"/>
    <property type="project" value="InterPro"/>
</dbReference>
<feature type="binding site" description="axial binding residue" evidence="6">
    <location>
        <position position="100"/>
    </location>
    <ligand>
        <name>heme c</name>
        <dbReference type="ChEBI" id="CHEBI:61717"/>
        <label>1</label>
    </ligand>
    <ligandPart>
        <name>Fe</name>
        <dbReference type="ChEBI" id="CHEBI:18248"/>
    </ligandPart>
</feature>
<protein>
    <submittedName>
        <fullName evidence="9">Cytochrome c, class III family protein</fullName>
    </submittedName>
</protein>
<feature type="binding site" description="axial binding residue" evidence="6">
    <location>
        <position position="37"/>
    </location>
    <ligand>
        <name>heme c</name>
        <dbReference type="ChEBI" id="CHEBI:61717"/>
        <label>1</label>
    </ligand>
    <ligandPart>
        <name>Fe</name>
        <dbReference type="ChEBI" id="CHEBI:18248"/>
    </ligandPart>
</feature>
<proteinExistence type="predicted"/>
<evidence type="ECO:0000313" key="10">
    <source>
        <dbReference type="Proteomes" id="UP000189670"/>
    </source>
</evidence>
<feature type="binding site" description="axial binding residue" evidence="6">
    <location>
        <position position="48"/>
    </location>
    <ligand>
        <name>heme c</name>
        <dbReference type="ChEBI" id="CHEBI:61717"/>
        <label>1</label>
    </ligand>
    <ligandPart>
        <name>Fe</name>
        <dbReference type="ChEBI" id="CHEBI:18248"/>
    </ligandPart>
</feature>
<dbReference type="InterPro" id="IPR036280">
    <property type="entry name" value="Multihaem_cyt_sf"/>
</dbReference>
<keyword evidence="4" id="KW-0249">Electron transport</keyword>
<dbReference type="Gene3D" id="3.90.10.10">
    <property type="entry name" value="Cytochrome C3"/>
    <property type="match status" value="1"/>
</dbReference>
<accession>A0A1V1PIE3</accession>
<feature type="region of interest" description="Disordered" evidence="7">
    <location>
        <begin position="84"/>
        <end position="103"/>
    </location>
</feature>
<evidence type="ECO:0000259" key="8">
    <source>
        <dbReference type="Pfam" id="PF02085"/>
    </source>
</evidence>
<dbReference type="CDD" id="cd08168">
    <property type="entry name" value="Cytochrom_C3"/>
    <property type="match status" value="1"/>
</dbReference>
<evidence type="ECO:0000313" key="9">
    <source>
        <dbReference type="EMBL" id="ETR74647.1"/>
    </source>
</evidence>
<dbReference type="GO" id="GO:0046872">
    <property type="term" value="F:metal ion binding"/>
    <property type="evidence" value="ECO:0007669"/>
    <property type="project" value="UniProtKB-KW"/>
</dbReference>
<feature type="binding site" description="axial binding residue" evidence="6">
    <location>
        <position position="34"/>
    </location>
    <ligand>
        <name>heme c</name>
        <dbReference type="ChEBI" id="CHEBI:61717"/>
        <label>1</label>
    </ligand>
    <ligandPart>
        <name>Fe</name>
        <dbReference type="ChEBI" id="CHEBI:18248"/>
    </ligandPart>
</feature>
<feature type="binding site" description="axial binding residue" evidence="6">
    <location>
        <position position="49"/>
    </location>
    <ligand>
        <name>heme c</name>
        <dbReference type="ChEBI" id="CHEBI:61717"/>
        <label>1</label>
    </ligand>
    <ligandPart>
        <name>Fe</name>
        <dbReference type="ChEBI" id="CHEBI:18248"/>
    </ligandPart>
</feature>
<comment type="caution">
    <text evidence="9">The sequence shown here is derived from an EMBL/GenBank/DDBJ whole genome shotgun (WGS) entry which is preliminary data.</text>
</comment>
<dbReference type="EMBL" id="ATBP01000002">
    <property type="protein sequence ID" value="ETR74647.1"/>
    <property type="molecule type" value="Genomic_DNA"/>
</dbReference>
<feature type="binding site" description="axial binding residue" evidence="6">
    <location>
        <position position="82"/>
    </location>
    <ligand>
        <name>heme c</name>
        <dbReference type="ChEBI" id="CHEBI:61717"/>
        <label>1</label>
    </ligand>
    <ligandPart>
        <name>Fe</name>
        <dbReference type="ChEBI" id="CHEBI:18248"/>
    </ligandPart>
</feature>
<feature type="domain" description="Class III cytochrome C" evidence="8">
    <location>
        <begin position="25"/>
        <end position="101"/>
    </location>
</feature>
<dbReference type="SUPFAM" id="SSF48695">
    <property type="entry name" value="Multiheme cytochromes"/>
    <property type="match status" value="1"/>
</dbReference>
<feature type="binding site" description="axial binding residue" evidence="6">
    <location>
        <position position="50"/>
    </location>
    <ligand>
        <name>heme c</name>
        <dbReference type="ChEBI" id="CHEBI:61717"/>
        <label>1</label>
    </ligand>
    <ligandPart>
        <name>Fe</name>
        <dbReference type="ChEBI" id="CHEBI:18248"/>
    </ligandPart>
</feature>
<evidence type="ECO:0000256" key="1">
    <source>
        <dbReference type="ARBA" id="ARBA00022448"/>
    </source>
</evidence>
<dbReference type="GO" id="GO:0009055">
    <property type="term" value="F:electron transfer activity"/>
    <property type="evidence" value="ECO:0007669"/>
    <property type="project" value="InterPro"/>
</dbReference>
<keyword evidence="1" id="KW-0813">Transport</keyword>
<dbReference type="Pfam" id="PF02085">
    <property type="entry name" value="Cytochrom_CIII"/>
    <property type="match status" value="1"/>
</dbReference>
<sequence>MGSLLLFSIVFAINKGNENITLDGGRRGKVPFPHRLHQNKLADDCNVCHHVFPQQMGIIKQMISDKKLKGKEVMNTQCIKCHKQLRKKNKPHGPTSCSQCHEK</sequence>
<comment type="cofactor">
    <cofactor evidence="6">
        <name>heme c</name>
        <dbReference type="ChEBI" id="CHEBI:61717"/>
    </cofactor>
    <text evidence="6">Binds 4 heme c groups covalently per monomer.</text>
</comment>
<feature type="binding site" description="axial binding residue" evidence="6">
    <location>
        <position position="97"/>
    </location>
    <ligand>
        <name>heme c</name>
        <dbReference type="ChEBI" id="CHEBI:61717"/>
        <label>1</label>
    </ligand>
    <ligandPart>
        <name>Fe</name>
        <dbReference type="ChEBI" id="CHEBI:18248"/>
    </ligandPart>
</feature>
<dbReference type="InterPro" id="IPR020942">
    <property type="entry name" value="Cyt_c_III_dom"/>
</dbReference>
<dbReference type="Proteomes" id="UP000189670">
    <property type="component" value="Unassembled WGS sequence"/>
</dbReference>
<reference evidence="10" key="1">
    <citation type="submission" date="2012-11" db="EMBL/GenBank/DDBJ databases">
        <authorList>
            <person name="Lucero-Rivera Y.E."/>
            <person name="Tovar-Ramirez D."/>
        </authorList>
    </citation>
    <scope>NUCLEOTIDE SEQUENCE [LARGE SCALE GENOMIC DNA]</scope>
    <source>
        <strain evidence="10">Araruama</strain>
    </source>
</reference>
<dbReference type="InterPro" id="IPR002322">
    <property type="entry name" value="Cyt_c_III"/>
</dbReference>
<feature type="binding site" description="axial binding residue" evidence="6">
    <location>
        <position position="81"/>
    </location>
    <ligand>
        <name>heme c</name>
        <dbReference type="ChEBI" id="CHEBI:61717"/>
        <label>1</label>
    </ligand>
    <ligandPart>
        <name>Fe</name>
        <dbReference type="ChEBI" id="CHEBI:18248"/>
    </ligandPart>
</feature>